<dbReference type="KEGG" id="rpm:RSPPHO_01770"/>
<dbReference type="eggNOG" id="COG3164">
    <property type="taxonomic scope" value="Bacteria"/>
</dbReference>
<protein>
    <submittedName>
        <fullName evidence="1">Uncharacterized protein</fullName>
    </submittedName>
</protein>
<evidence type="ECO:0000313" key="2">
    <source>
        <dbReference type="Proteomes" id="UP000033220"/>
    </source>
</evidence>
<name>H6SK81_PARPM</name>
<reference evidence="1 2" key="1">
    <citation type="submission" date="2012-02" db="EMBL/GenBank/DDBJ databases">
        <title>Shotgun genome sequence of Phaeospirillum photometricum DSM 122.</title>
        <authorList>
            <person name="Duquesne K."/>
            <person name="Sturgis J."/>
        </authorList>
    </citation>
    <scope>NUCLEOTIDE SEQUENCE [LARGE SCALE GENOMIC DNA]</scope>
    <source>
        <strain evidence="2">DSM122</strain>
    </source>
</reference>
<keyword evidence="2" id="KW-1185">Reference proteome</keyword>
<sequence>MRLAFSNASFLFEDPALGARLAIRDLDGFFDRQDGAFVITLGASLDRPEGEVRLDATLNGSAASDPLDAALSFAGLTPAALRESVALLMPGVSLALGPVRAGRLAGDVQARLDLRALAGPDPRLGLLNAFFRLEAGEVRLTLSGSLPETPWEKLSSDLEVPHVLLAGRATRGLESLPLDRLAVDLGHGATLEARGEAQDLATAPRISLRPVITGLATEDLIRLWPPFVAEGARTWMAENLSRGRVREAVLDIVLAGPRLAEVAPVSLAGTADVEGLTVVYRAPLPPLEDVGGRLHLALEAIRVDVAQARVQGLDGLALQGGTVVFTGLDAEDQFADIKARISGPLAQALTLIDHEPLGYAKAVGLVPAQVKGEAETEISFAFPLLKTLTFEQVSLGVKARLAGVALPRVVLGRDLGDGAF</sequence>
<dbReference type="HOGENOM" id="CLU_653602_0_0_5"/>
<evidence type="ECO:0000313" key="1">
    <source>
        <dbReference type="EMBL" id="CCG08396.1"/>
    </source>
</evidence>
<dbReference type="Proteomes" id="UP000033220">
    <property type="component" value="Chromosome DSM 122"/>
</dbReference>
<dbReference type="EMBL" id="HE663493">
    <property type="protein sequence ID" value="CCG08396.1"/>
    <property type="molecule type" value="Genomic_DNA"/>
</dbReference>
<dbReference type="PATRIC" id="fig|1150469.3.peg.2000"/>
<dbReference type="AlphaFoldDB" id="H6SK81"/>
<organism evidence="1 2">
    <name type="scientific">Pararhodospirillum photometricum DSM 122</name>
    <dbReference type="NCBI Taxonomy" id="1150469"/>
    <lineage>
        <taxon>Bacteria</taxon>
        <taxon>Pseudomonadati</taxon>
        <taxon>Pseudomonadota</taxon>
        <taxon>Alphaproteobacteria</taxon>
        <taxon>Rhodospirillales</taxon>
        <taxon>Rhodospirillaceae</taxon>
        <taxon>Pararhodospirillum</taxon>
    </lineage>
</organism>
<gene>
    <name evidence="1" type="ORF">RSPPHO_01770</name>
</gene>
<dbReference type="STRING" id="1150469.RSPPHO_01770"/>
<accession>H6SK81</accession>
<proteinExistence type="predicted"/>